<evidence type="ECO:0000313" key="2">
    <source>
        <dbReference type="EMBL" id="KAK6972138.1"/>
    </source>
</evidence>
<proteinExistence type="predicted"/>
<protein>
    <submittedName>
        <fullName evidence="2">Uncharacterized protein</fullName>
    </submittedName>
</protein>
<dbReference type="EMBL" id="JAWWNJ010000193">
    <property type="protein sequence ID" value="KAK6972138.1"/>
    <property type="molecule type" value="Genomic_DNA"/>
</dbReference>
<feature type="compositionally biased region" description="Polar residues" evidence="1">
    <location>
        <begin position="1"/>
        <end position="13"/>
    </location>
</feature>
<feature type="compositionally biased region" description="Gly residues" evidence="1">
    <location>
        <begin position="149"/>
        <end position="165"/>
    </location>
</feature>
<keyword evidence="3" id="KW-1185">Reference proteome</keyword>
<feature type="compositionally biased region" description="Polar residues" evidence="1">
    <location>
        <begin position="219"/>
        <end position="228"/>
    </location>
</feature>
<organism evidence="2 3">
    <name type="scientific">Favolaschia claudopus</name>
    <dbReference type="NCBI Taxonomy" id="2862362"/>
    <lineage>
        <taxon>Eukaryota</taxon>
        <taxon>Fungi</taxon>
        <taxon>Dikarya</taxon>
        <taxon>Basidiomycota</taxon>
        <taxon>Agaricomycotina</taxon>
        <taxon>Agaricomycetes</taxon>
        <taxon>Agaricomycetidae</taxon>
        <taxon>Agaricales</taxon>
        <taxon>Marasmiineae</taxon>
        <taxon>Mycenaceae</taxon>
        <taxon>Favolaschia</taxon>
    </lineage>
</organism>
<evidence type="ECO:0000256" key="1">
    <source>
        <dbReference type="SAM" id="MobiDB-lite"/>
    </source>
</evidence>
<feature type="compositionally biased region" description="Gly residues" evidence="1">
    <location>
        <begin position="183"/>
        <end position="196"/>
    </location>
</feature>
<feature type="region of interest" description="Disordered" evidence="1">
    <location>
        <begin position="1"/>
        <end position="135"/>
    </location>
</feature>
<accession>A0AAV9Z6B7</accession>
<name>A0AAV9Z6B7_9AGAR</name>
<comment type="caution">
    <text evidence="2">The sequence shown here is derived from an EMBL/GenBank/DDBJ whole genome shotgun (WGS) entry which is preliminary data.</text>
</comment>
<sequence length="366" mass="37570">MSESFNQGSTTAQTRREDAMTSGGGYSTHPGGTKSADSGMHENVGEGVDYNGAPAQKQQGRVAGDSLEMGRSSHTVISHDSDAADSGARRGGGTAYNDFGVTQMGGGGGPPVDALKTGSRPPEDSSGGGHVGPRMAPAEQRHWVRDVGAGAGAGGGADIDGGAGPGEVNTFDHERYHQNQNQGVGGGGDAGSGIREGQGPDPYTGTGTRVGPGAAACASNAQGHAPTRTNAYSAGQIAHDKDTDTVEPSTGDKIKGGVQQLAGALTQNPEMIARGQQRKAGVRGDELRRVFVGMRGWDDDEAFSLRRDVNVITSPGSPSGFKPKFTAPTTGRENIDVGRSIFQAVVCAHFADEACRHERDKDDVQG</sequence>
<dbReference type="AlphaFoldDB" id="A0AAV9Z6B7"/>
<evidence type="ECO:0000313" key="3">
    <source>
        <dbReference type="Proteomes" id="UP001362999"/>
    </source>
</evidence>
<feature type="region of interest" description="Disordered" evidence="1">
    <location>
        <begin position="148"/>
        <end position="228"/>
    </location>
</feature>
<gene>
    <name evidence="2" type="ORF">R3P38DRAFT_2812642</name>
</gene>
<reference evidence="2 3" key="1">
    <citation type="journal article" date="2024" name="J Genomics">
        <title>Draft genome sequencing and assembly of Favolaschia claudopus CIRM-BRFM 2984 isolated from oak limbs.</title>
        <authorList>
            <person name="Navarro D."/>
            <person name="Drula E."/>
            <person name="Chaduli D."/>
            <person name="Cazenave R."/>
            <person name="Ahrendt S."/>
            <person name="Wang J."/>
            <person name="Lipzen A."/>
            <person name="Daum C."/>
            <person name="Barry K."/>
            <person name="Grigoriev I.V."/>
            <person name="Favel A."/>
            <person name="Rosso M.N."/>
            <person name="Martin F."/>
        </authorList>
    </citation>
    <scope>NUCLEOTIDE SEQUENCE [LARGE SCALE GENOMIC DNA]</scope>
    <source>
        <strain evidence="2 3">CIRM-BRFM 2984</strain>
    </source>
</reference>
<dbReference type="Proteomes" id="UP001362999">
    <property type="component" value="Unassembled WGS sequence"/>
</dbReference>